<keyword evidence="6 15" id="KW-0812">Transmembrane</keyword>
<dbReference type="Pfam" id="PF13639">
    <property type="entry name" value="zf-RING_2"/>
    <property type="match status" value="1"/>
</dbReference>
<protein>
    <recommendedName>
        <fullName evidence="4">RING-type E3 ubiquitin transferase</fullName>
        <ecNumber evidence="4">2.3.2.27</ecNumber>
    </recommendedName>
</protein>
<reference evidence="17 18" key="1">
    <citation type="submission" date="2019-11" db="EMBL/GenBank/DDBJ databases">
        <title>Whole genome sequence of Oryza granulata.</title>
        <authorList>
            <person name="Li W."/>
        </authorList>
    </citation>
    <scope>NUCLEOTIDE SEQUENCE [LARGE SCALE GENOMIC DNA]</scope>
    <source>
        <strain evidence="18">cv. Menghai</strain>
        <tissue evidence="17">Leaf</tissue>
    </source>
</reference>
<dbReference type="Gene3D" id="3.30.40.10">
    <property type="entry name" value="Zinc/RING finger domain, C3HC4 (zinc finger)"/>
    <property type="match status" value="1"/>
</dbReference>
<evidence type="ECO:0000256" key="10">
    <source>
        <dbReference type="ARBA" id="ARBA00022833"/>
    </source>
</evidence>
<keyword evidence="18" id="KW-1185">Reference proteome</keyword>
<name>A0A6G1CA03_9ORYZ</name>
<dbReference type="GO" id="GO:0061630">
    <property type="term" value="F:ubiquitin protein ligase activity"/>
    <property type="evidence" value="ECO:0007669"/>
    <property type="project" value="UniProtKB-EC"/>
</dbReference>
<keyword evidence="8 13" id="KW-0863">Zinc-finger</keyword>
<evidence type="ECO:0000256" key="11">
    <source>
        <dbReference type="ARBA" id="ARBA00022989"/>
    </source>
</evidence>
<comment type="subcellular location">
    <subcellularLocation>
        <location evidence="2">Membrane</location>
        <topology evidence="2">Single-pass membrane protein</topology>
    </subcellularLocation>
</comment>
<keyword evidence="9" id="KW-0833">Ubl conjugation pathway</keyword>
<evidence type="ECO:0000256" key="7">
    <source>
        <dbReference type="ARBA" id="ARBA00022723"/>
    </source>
</evidence>
<accession>A0A6G1CA03</accession>
<evidence type="ECO:0000313" key="17">
    <source>
        <dbReference type="EMBL" id="KAF0896916.1"/>
    </source>
</evidence>
<evidence type="ECO:0000256" key="15">
    <source>
        <dbReference type="SAM" id="Phobius"/>
    </source>
</evidence>
<dbReference type="PANTHER" id="PTHR46913:SF1">
    <property type="entry name" value="RING-H2 FINGER PROTEIN ATL16"/>
    <property type="match status" value="1"/>
</dbReference>
<evidence type="ECO:0000256" key="8">
    <source>
        <dbReference type="ARBA" id="ARBA00022771"/>
    </source>
</evidence>
<evidence type="ECO:0000256" key="12">
    <source>
        <dbReference type="ARBA" id="ARBA00023136"/>
    </source>
</evidence>
<feature type="region of interest" description="Disordered" evidence="14">
    <location>
        <begin position="50"/>
        <end position="78"/>
    </location>
</feature>
<evidence type="ECO:0000313" key="18">
    <source>
        <dbReference type="Proteomes" id="UP000479710"/>
    </source>
</evidence>
<dbReference type="InterPro" id="IPR001841">
    <property type="entry name" value="Znf_RING"/>
</dbReference>
<dbReference type="PROSITE" id="PS50089">
    <property type="entry name" value="ZF_RING_2"/>
    <property type="match status" value="1"/>
</dbReference>
<evidence type="ECO:0000256" key="5">
    <source>
        <dbReference type="ARBA" id="ARBA00022679"/>
    </source>
</evidence>
<organism evidence="17 18">
    <name type="scientific">Oryza meyeriana var. granulata</name>
    <dbReference type="NCBI Taxonomy" id="110450"/>
    <lineage>
        <taxon>Eukaryota</taxon>
        <taxon>Viridiplantae</taxon>
        <taxon>Streptophyta</taxon>
        <taxon>Embryophyta</taxon>
        <taxon>Tracheophyta</taxon>
        <taxon>Spermatophyta</taxon>
        <taxon>Magnoliopsida</taxon>
        <taxon>Liliopsida</taxon>
        <taxon>Poales</taxon>
        <taxon>Poaceae</taxon>
        <taxon>BOP clade</taxon>
        <taxon>Oryzoideae</taxon>
        <taxon>Oryzeae</taxon>
        <taxon>Oryzinae</taxon>
        <taxon>Oryza</taxon>
        <taxon>Oryza meyeriana</taxon>
    </lineage>
</organism>
<dbReference type="UniPathway" id="UPA00143"/>
<dbReference type="OrthoDB" id="656255at2759"/>
<keyword evidence="5" id="KW-0808">Transferase</keyword>
<feature type="domain" description="RING-type" evidence="16">
    <location>
        <begin position="104"/>
        <end position="146"/>
    </location>
</feature>
<sequence length="178" mass="19960">MSLPGVSASTYKSPVFIGLVAVMSVAVVLLLHHCVLVTFCDRRRRRRRHHRGPSAQQHVQQPEEDEEEEEASSVDMMSSSSRAKLVQVVVCPYRKAEEWSEAMCPVCLSDFSDGEAVRVLPECMHYFHVDCIETWLRSNTSCPLCRAETTPTPTPTPSPGELHHLSLSVSLEEILVRT</sequence>
<evidence type="ECO:0000256" key="6">
    <source>
        <dbReference type="ARBA" id="ARBA00022692"/>
    </source>
</evidence>
<comment type="pathway">
    <text evidence="3">Protein modification; protein ubiquitination.</text>
</comment>
<dbReference type="GO" id="GO:0016020">
    <property type="term" value="C:membrane"/>
    <property type="evidence" value="ECO:0007669"/>
    <property type="project" value="UniProtKB-SubCell"/>
</dbReference>
<dbReference type="Proteomes" id="UP000479710">
    <property type="component" value="Unassembled WGS sequence"/>
</dbReference>
<dbReference type="SUPFAM" id="SSF57850">
    <property type="entry name" value="RING/U-box"/>
    <property type="match status" value="1"/>
</dbReference>
<dbReference type="FunFam" id="3.30.40.10:FF:000654">
    <property type="entry name" value="RING-H2 finger protein ATL33"/>
    <property type="match status" value="1"/>
</dbReference>
<evidence type="ECO:0000256" key="13">
    <source>
        <dbReference type="PROSITE-ProRule" id="PRU00175"/>
    </source>
</evidence>
<dbReference type="EMBL" id="SPHZ02000010">
    <property type="protein sequence ID" value="KAF0896916.1"/>
    <property type="molecule type" value="Genomic_DNA"/>
</dbReference>
<evidence type="ECO:0000256" key="1">
    <source>
        <dbReference type="ARBA" id="ARBA00000900"/>
    </source>
</evidence>
<keyword evidence="10" id="KW-0862">Zinc</keyword>
<dbReference type="SMART" id="SM00184">
    <property type="entry name" value="RING"/>
    <property type="match status" value="1"/>
</dbReference>
<keyword evidence="7" id="KW-0479">Metal-binding</keyword>
<dbReference type="CDD" id="cd16461">
    <property type="entry name" value="RING-H2_EL5-like"/>
    <property type="match status" value="1"/>
</dbReference>
<feature type="compositionally biased region" description="Acidic residues" evidence="14">
    <location>
        <begin position="62"/>
        <end position="72"/>
    </location>
</feature>
<dbReference type="InterPro" id="IPR044600">
    <property type="entry name" value="ATL1/ATL16-like"/>
</dbReference>
<evidence type="ECO:0000256" key="2">
    <source>
        <dbReference type="ARBA" id="ARBA00004167"/>
    </source>
</evidence>
<dbReference type="PANTHER" id="PTHR46913">
    <property type="entry name" value="RING-H2 FINGER PROTEIN ATL16"/>
    <property type="match status" value="1"/>
</dbReference>
<evidence type="ECO:0000256" key="3">
    <source>
        <dbReference type="ARBA" id="ARBA00004906"/>
    </source>
</evidence>
<gene>
    <name evidence="17" type="ORF">E2562_030766</name>
</gene>
<dbReference type="InterPro" id="IPR013083">
    <property type="entry name" value="Znf_RING/FYVE/PHD"/>
</dbReference>
<evidence type="ECO:0000256" key="9">
    <source>
        <dbReference type="ARBA" id="ARBA00022786"/>
    </source>
</evidence>
<comment type="catalytic activity">
    <reaction evidence="1">
        <text>S-ubiquitinyl-[E2 ubiquitin-conjugating enzyme]-L-cysteine + [acceptor protein]-L-lysine = [E2 ubiquitin-conjugating enzyme]-L-cysteine + N(6)-ubiquitinyl-[acceptor protein]-L-lysine.</text>
        <dbReference type="EC" id="2.3.2.27"/>
    </reaction>
</comment>
<evidence type="ECO:0000256" key="4">
    <source>
        <dbReference type="ARBA" id="ARBA00012483"/>
    </source>
</evidence>
<comment type="caution">
    <text evidence="17">The sequence shown here is derived from an EMBL/GenBank/DDBJ whole genome shotgun (WGS) entry which is preliminary data.</text>
</comment>
<proteinExistence type="predicted"/>
<dbReference type="EC" id="2.3.2.27" evidence="4"/>
<evidence type="ECO:0000256" key="14">
    <source>
        <dbReference type="SAM" id="MobiDB-lite"/>
    </source>
</evidence>
<dbReference type="AlphaFoldDB" id="A0A6G1CA03"/>
<evidence type="ECO:0000259" key="16">
    <source>
        <dbReference type="PROSITE" id="PS50089"/>
    </source>
</evidence>
<keyword evidence="11 15" id="KW-1133">Transmembrane helix</keyword>
<dbReference type="GO" id="GO:0016567">
    <property type="term" value="P:protein ubiquitination"/>
    <property type="evidence" value="ECO:0007669"/>
    <property type="project" value="UniProtKB-UniPathway"/>
</dbReference>
<feature type="transmembrane region" description="Helical" evidence="15">
    <location>
        <begin position="15"/>
        <end position="39"/>
    </location>
</feature>
<dbReference type="GO" id="GO:0008270">
    <property type="term" value="F:zinc ion binding"/>
    <property type="evidence" value="ECO:0007669"/>
    <property type="project" value="UniProtKB-KW"/>
</dbReference>
<keyword evidence="12 15" id="KW-0472">Membrane</keyword>